<dbReference type="Proteomes" id="UP000799753">
    <property type="component" value="Unassembled WGS sequence"/>
</dbReference>
<accession>A0A6A6SFN5</accession>
<name>A0A6A6SFN5_9PLEO</name>
<dbReference type="EMBL" id="MU006777">
    <property type="protein sequence ID" value="KAF2645228.1"/>
    <property type="molecule type" value="Genomic_DNA"/>
</dbReference>
<evidence type="ECO:0000313" key="3">
    <source>
        <dbReference type="Proteomes" id="UP000799753"/>
    </source>
</evidence>
<proteinExistence type="predicted"/>
<feature type="compositionally biased region" description="Basic and acidic residues" evidence="1">
    <location>
        <begin position="18"/>
        <end position="44"/>
    </location>
</feature>
<keyword evidence="3" id="KW-1185">Reference proteome</keyword>
<protein>
    <submittedName>
        <fullName evidence="2">Uncharacterized protein</fullName>
    </submittedName>
</protein>
<dbReference type="AlphaFoldDB" id="A0A6A6SFN5"/>
<reference evidence="2" key="1">
    <citation type="journal article" date="2020" name="Stud. Mycol.">
        <title>101 Dothideomycetes genomes: a test case for predicting lifestyles and emergence of pathogens.</title>
        <authorList>
            <person name="Haridas S."/>
            <person name="Albert R."/>
            <person name="Binder M."/>
            <person name="Bloem J."/>
            <person name="Labutti K."/>
            <person name="Salamov A."/>
            <person name="Andreopoulos B."/>
            <person name="Baker S."/>
            <person name="Barry K."/>
            <person name="Bills G."/>
            <person name="Bluhm B."/>
            <person name="Cannon C."/>
            <person name="Castanera R."/>
            <person name="Culley D."/>
            <person name="Daum C."/>
            <person name="Ezra D."/>
            <person name="Gonzalez J."/>
            <person name="Henrissat B."/>
            <person name="Kuo A."/>
            <person name="Liang C."/>
            <person name="Lipzen A."/>
            <person name="Lutzoni F."/>
            <person name="Magnuson J."/>
            <person name="Mondo S."/>
            <person name="Nolan M."/>
            <person name="Ohm R."/>
            <person name="Pangilinan J."/>
            <person name="Park H.-J."/>
            <person name="Ramirez L."/>
            <person name="Alfaro M."/>
            <person name="Sun H."/>
            <person name="Tritt A."/>
            <person name="Yoshinaga Y."/>
            <person name="Zwiers L.-H."/>
            <person name="Turgeon B."/>
            <person name="Goodwin S."/>
            <person name="Spatafora J."/>
            <person name="Crous P."/>
            <person name="Grigoriev I."/>
        </authorList>
    </citation>
    <scope>NUCLEOTIDE SEQUENCE</scope>
    <source>
        <strain evidence="2">CBS 473.64</strain>
    </source>
</reference>
<feature type="compositionally biased region" description="Basic residues" evidence="1">
    <location>
        <begin position="1"/>
        <end position="17"/>
    </location>
</feature>
<feature type="region of interest" description="Disordered" evidence="1">
    <location>
        <begin position="1"/>
        <end position="53"/>
    </location>
</feature>
<evidence type="ECO:0000256" key="1">
    <source>
        <dbReference type="SAM" id="MobiDB-lite"/>
    </source>
</evidence>
<sequence>MGTKTNKKKTKKKAPPRRNKDNDATTQELRKKVESKYAESKTKGADPSATAKPEEEAIIRWVRTMDQQKLSFGDIGRLIASLLESLHQYRDTTREALEIVGRHKAPHIEDGESDSQKIEDIHTDMLGVCEMLTTVLAGDTAHDTTTISGLEVYLREYSKEYPQRLEKADTEDEKVKIIQDNVKVLDAKLADMKKFKPSPSMITKIADAEKQVESLRQVLQELIPEGVENIEA</sequence>
<evidence type="ECO:0000313" key="2">
    <source>
        <dbReference type="EMBL" id="KAF2645228.1"/>
    </source>
</evidence>
<organism evidence="2 3">
    <name type="scientific">Massarina eburnea CBS 473.64</name>
    <dbReference type="NCBI Taxonomy" id="1395130"/>
    <lineage>
        <taxon>Eukaryota</taxon>
        <taxon>Fungi</taxon>
        <taxon>Dikarya</taxon>
        <taxon>Ascomycota</taxon>
        <taxon>Pezizomycotina</taxon>
        <taxon>Dothideomycetes</taxon>
        <taxon>Pleosporomycetidae</taxon>
        <taxon>Pleosporales</taxon>
        <taxon>Massarineae</taxon>
        <taxon>Massarinaceae</taxon>
        <taxon>Massarina</taxon>
    </lineage>
</organism>
<gene>
    <name evidence="2" type="ORF">P280DRAFT_475800</name>
</gene>